<evidence type="ECO:0000313" key="2">
    <source>
        <dbReference type="Proteomes" id="UP000007383"/>
    </source>
</evidence>
<accession>H9UH35</accession>
<evidence type="ECO:0000313" key="1">
    <source>
        <dbReference type="EMBL" id="AFG36828.1"/>
    </source>
</evidence>
<protein>
    <submittedName>
        <fullName evidence="1">Uncharacterized protein</fullName>
    </submittedName>
</protein>
<keyword evidence="2" id="KW-1185">Reference proteome</keyword>
<gene>
    <name evidence="1" type="ordered locus">Spiaf_0730</name>
</gene>
<dbReference type="EMBL" id="CP003282">
    <property type="protein sequence ID" value="AFG36828.1"/>
    <property type="molecule type" value="Genomic_DNA"/>
</dbReference>
<dbReference type="Proteomes" id="UP000007383">
    <property type="component" value="Chromosome"/>
</dbReference>
<dbReference type="STRING" id="889378.Spiaf_0730"/>
<reference evidence="2" key="1">
    <citation type="journal article" date="2013" name="Stand. Genomic Sci.">
        <title>Complete genome sequence of the halophilic bacterium Spirochaeta africana type strain (Z-7692(T)) from the alkaline Lake Magadi in the East African Rift.</title>
        <authorList>
            <person name="Liolos K."/>
            <person name="Abt B."/>
            <person name="Scheuner C."/>
            <person name="Teshima H."/>
            <person name="Held B."/>
            <person name="Lapidus A."/>
            <person name="Nolan M."/>
            <person name="Lucas S."/>
            <person name="Deshpande S."/>
            <person name="Cheng J.F."/>
            <person name="Tapia R."/>
            <person name="Goodwin L.A."/>
            <person name="Pitluck S."/>
            <person name="Pagani I."/>
            <person name="Ivanova N."/>
            <person name="Mavromatis K."/>
            <person name="Mikhailova N."/>
            <person name="Huntemann M."/>
            <person name="Pati A."/>
            <person name="Chen A."/>
            <person name="Palaniappan K."/>
            <person name="Land M."/>
            <person name="Rohde M."/>
            <person name="Tindall B.J."/>
            <person name="Detter J.C."/>
            <person name="Goker M."/>
            <person name="Bristow J."/>
            <person name="Eisen J.A."/>
            <person name="Markowitz V."/>
            <person name="Hugenholtz P."/>
            <person name="Woyke T."/>
            <person name="Klenk H.P."/>
            <person name="Kyrpides N.C."/>
        </authorList>
    </citation>
    <scope>NUCLEOTIDE SEQUENCE</scope>
    <source>
        <strain evidence="2">ATCC 700263 / DSM 8902 / Z-7692</strain>
    </source>
</reference>
<proteinExistence type="predicted"/>
<dbReference type="KEGG" id="sfc:Spiaf_0730"/>
<sequence length="140" mass="16461">MRDRDFLYPFALVQTLVPDLGSQRYNIRHRVTFTLLKKTVPSRKKIYYYTVYDQFNRRRQYSTGATTKADAMTYDVRKFSRGDLKPVLTRKIGTFAENYFYCANEIHWPCLTLYIGITIMSNKSARGSELFPPVRVNAHV</sequence>
<dbReference type="HOGENOM" id="CLU_1833951_0_0_12"/>
<name>H9UH35_SPIAZ</name>
<dbReference type="AlphaFoldDB" id="H9UH35"/>
<organism evidence="1 2">
    <name type="scientific">Spirochaeta africana (strain ATCC 700263 / DSM 8902 / Z-7692)</name>
    <dbReference type="NCBI Taxonomy" id="889378"/>
    <lineage>
        <taxon>Bacteria</taxon>
        <taxon>Pseudomonadati</taxon>
        <taxon>Spirochaetota</taxon>
        <taxon>Spirochaetia</taxon>
        <taxon>Spirochaetales</taxon>
        <taxon>Spirochaetaceae</taxon>
        <taxon>Spirochaeta</taxon>
    </lineage>
</organism>